<evidence type="ECO:0000313" key="1">
    <source>
        <dbReference type="EMBL" id="KUG15419.1"/>
    </source>
</evidence>
<proteinExistence type="predicted"/>
<organism evidence="1">
    <name type="scientific">hydrocarbon metagenome</name>
    <dbReference type="NCBI Taxonomy" id="938273"/>
    <lineage>
        <taxon>unclassified sequences</taxon>
        <taxon>metagenomes</taxon>
        <taxon>ecological metagenomes</taxon>
    </lineage>
</organism>
<accession>A0A0W8F3F5</accession>
<protein>
    <submittedName>
        <fullName evidence="1">Uncharacterized protein</fullName>
    </submittedName>
</protein>
<dbReference type="AlphaFoldDB" id="A0A0W8F3F5"/>
<name>A0A0W8F3F5_9ZZZZ</name>
<comment type="caution">
    <text evidence="1">The sequence shown here is derived from an EMBL/GenBank/DDBJ whole genome shotgun (WGS) entry which is preliminary data.</text>
</comment>
<sequence length="413" mass="45935">MNCPDNPAIDCQIPLADVPGRKNPVAIYFGMPGFSIFDIPEEIGDDVCRIPGPGDLPLLEQQCRSCHVFNDTGKMRGDHHPHAIVTDCFTEHGMDEPGRAGVEGPGRLIGKKDHGFTGELPGKHNPLLLSPGKVPGDVHHAVGELHPVKEVRGPRNSPFLGIAGIIERMEYILDDPVISIEGKCPLEHDRSPADGPFPQTRFHPVPEIDIDPVHDGPTGRTGIPCHGGQRYLRAMGTGSEVVEYRPCRRRRIDPPQEVHQNCLTTATPPDDAENFSLPELKGNVVQDQFPVIFHRKVLDAYYRLFLYHILCLLMPFTRYCPVLLHRPSQSRIPLQSRGYPPLTGVMPVRVQRRCLKSGTIYPVLMMVQHAVYTYTYEYNYLKIIDPSLQGLAVIRHFCGPGSLLPLPGTHPSL</sequence>
<dbReference type="AntiFam" id="ANF00095">
    <property type="entry name" value="Shadow ORF (opposite ABC transporters)"/>
</dbReference>
<reference evidence="1" key="1">
    <citation type="journal article" date="2015" name="Proc. Natl. Acad. Sci. U.S.A.">
        <title>Networks of energetic and metabolic interactions define dynamics in microbial communities.</title>
        <authorList>
            <person name="Embree M."/>
            <person name="Liu J.K."/>
            <person name="Al-Bassam M.M."/>
            <person name="Zengler K."/>
        </authorList>
    </citation>
    <scope>NUCLEOTIDE SEQUENCE</scope>
</reference>
<gene>
    <name evidence="1" type="ORF">ASZ90_014945</name>
</gene>
<dbReference type="EMBL" id="LNQE01001558">
    <property type="protein sequence ID" value="KUG15419.1"/>
    <property type="molecule type" value="Genomic_DNA"/>
</dbReference>